<proteinExistence type="predicted"/>
<name>A0AAD5TBX8_9FUNG</name>
<dbReference type="EMBL" id="JADGJH010000239">
    <property type="protein sequence ID" value="KAJ3132743.1"/>
    <property type="molecule type" value="Genomic_DNA"/>
</dbReference>
<protein>
    <submittedName>
        <fullName evidence="2">Uncharacterized protein</fullName>
    </submittedName>
</protein>
<feature type="region of interest" description="Disordered" evidence="1">
    <location>
        <begin position="47"/>
        <end position="73"/>
    </location>
</feature>
<keyword evidence="3" id="KW-1185">Reference proteome</keyword>
<accession>A0AAD5TBX8</accession>
<dbReference type="AlphaFoldDB" id="A0AAD5TBX8"/>
<comment type="caution">
    <text evidence="2">The sequence shown here is derived from an EMBL/GenBank/DDBJ whole genome shotgun (WGS) entry which is preliminary data.</text>
</comment>
<gene>
    <name evidence="2" type="ORF">HK100_005010</name>
</gene>
<organism evidence="2 3">
    <name type="scientific">Physocladia obscura</name>
    <dbReference type="NCBI Taxonomy" id="109957"/>
    <lineage>
        <taxon>Eukaryota</taxon>
        <taxon>Fungi</taxon>
        <taxon>Fungi incertae sedis</taxon>
        <taxon>Chytridiomycota</taxon>
        <taxon>Chytridiomycota incertae sedis</taxon>
        <taxon>Chytridiomycetes</taxon>
        <taxon>Chytridiales</taxon>
        <taxon>Chytriomycetaceae</taxon>
        <taxon>Physocladia</taxon>
    </lineage>
</organism>
<dbReference type="Proteomes" id="UP001211907">
    <property type="component" value="Unassembled WGS sequence"/>
</dbReference>
<evidence type="ECO:0000313" key="3">
    <source>
        <dbReference type="Proteomes" id="UP001211907"/>
    </source>
</evidence>
<sequence length="287" mass="32282">MPKKPKRKPLATLTNNPHRPFTFTYALAQPGLMRTIALRWPKSWRGSLPAKSELPKPKPKPNPKPNPKPLSSASSLRMRYFDENGTSLTVATSSSSVTPWIPPPIYPQLSTSNSAETAETTSSVALNSKTSASTVSKIFSDPLLLLRNLHSDSQTAKRVKFADEENMFLSNDDDDDFNYDKDHYHVVTHDSIDFIYSSNSIGAAKAENDNENENENNDDFVIVREEKIRPTINFRKEKLEAQFLEDSDYDGNGIDEDFDAEEDEDEVDILAAILSYKNVYSLEGENK</sequence>
<evidence type="ECO:0000256" key="1">
    <source>
        <dbReference type="SAM" id="MobiDB-lite"/>
    </source>
</evidence>
<evidence type="ECO:0000313" key="2">
    <source>
        <dbReference type="EMBL" id="KAJ3132743.1"/>
    </source>
</evidence>
<reference evidence="2" key="1">
    <citation type="submission" date="2020-05" db="EMBL/GenBank/DDBJ databases">
        <title>Phylogenomic resolution of chytrid fungi.</title>
        <authorList>
            <person name="Stajich J.E."/>
            <person name="Amses K."/>
            <person name="Simmons R."/>
            <person name="Seto K."/>
            <person name="Myers J."/>
            <person name="Bonds A."/>
            <person name="Quandt C.A."/>
            <person name="Barry K."/>
            <person name="Liu P."/>
            <person name="Grigoriev I."/>
            <person name="Longcore J.E."/>
            <person name="James T.Y."/>
        </authorList>
    </citation>
    <scope>NUCLEOTIDE SEQUENCE</scope>
    <source>
        <strain evidence="2">JEL0513</strain>
    </source>
</reference>